<dbReference type="Proteomes" id="UP001145742">
    <property type="component" value="Unassembled WGS sequence"/>
</dbReference>
<dbReference type="EMBL" id="WHWB01032788">
    <property type="protein sequence ID" value="KAJ7423653.1"/>
    <property type="molecule type" value="Genomic_DNA"/>
</dbReference>
<sequence>MDHSVDEEVVEYLHSKCCGQWLNVMSDIPQGLVLGSARFEIFVSNMESGIKCILSKFFNESKLSGGVSVLEGRDAIQSGLDRAESKTPPGVLSPALVPPTKGHGNLLEWVQRRARMMITGQEHLSYEDREIWGC</sequence>
<keyword evidence="2" id="KW-1185">Reference proteome</keyword>
<evidence type="ECO:0000313" key="2">
    <source>
        <dbReference type="Proteomes" id="UP001145742"/>
    </source>
</evidence>
<evidence type="ECO:0000313" key="1">
    <source>
        <dbReference type="EMBL" id="KAJ7423653.1"/>
    </source>
</evidence>
<name>A0ABQ9DJQ3_9PASS</name>
<organism evidence="1 2">
    <name type="scientific">Willisornis vidua</name>
    <name type="common">Xingu scale-backed antbird</name>
    <dbReference type="NCBI Taxonomy" id="1566151"/>
    <lineage>
        <taxon>Eukaryota</taxon>
        <taxon>Metazoa</taxon>
        <taxon>Chordata</taxon>
        <taxon>Craniata</taxon>
        <taxon>Vertebrata</taxon>
        <taxon>Euteleostomi</taxon>
        <taxon>Archelosauria</taxon>
        <taxon>Archosauria</taxon>
        <taxon>Dinosauria</taxon>
        <taxon>Saurischia</taxon>
        <taxon>Theropoda</taxon>
        <taxon>Coelurosauria</taxon>
        <taxon>Aves</taxon>
        <taxon>Neognathae</taxon>
        <taxon>Neoaves</taxon>
        <taxon>Telluraves</taxon>
        <taxon>Australaves</taxon>
        <taxon>Passeriformes</taxon>
        <taxon>Thamnophilidae</taxon>
        <taxon>Willisornis</taxon>
    </lineage>
</organism>
<reference evidence="1" key="1">
    <citation type="submission" date="2019-10" db="EMBL/GenBank/DDBJ databases">
        <authorList>
            <person name="Soares A.E.R."/>
            <person name="Aleixo A."/>
            <person name="Schneider P."/>
            <person name="Miyaki C.Y."/>
            <person name="Schneider M.P."/>
            <person name="Mello C."/>
            <person name="Vasconcelos A.T.R."/>
        </authorList>
    </citation>
    <scope>NUCLEOTIDE SEQUENCE</scope>
    <source>
        <tissue evidence="1">Muscle</tissue>
    </source>
</reference>
<comment type="caution">
    <text evidence="1">The sequence shown here is derived from an EMBL/GenBank/DDBJ whole genome shotgun (WGS) entry which is preliminary data.</text>
</comment>
<proteinExistence type="predicted"/>
<protein>
    <submittedName>
        <fullName evidence="1">Rna-directed dna polymerase from mobile element jockey-like</fullName>
    </submittedName>
</protein>
<gene>
    <name evidence="1" type="ORF">WISP_33016</name>
</gene>
<accession>A0ABQ9DJQ3</accession>